<sequence>MSSIIHTLQNLFPTETTREPQGSHKDFTPSDLYLKFYPSSTLHEIKTEDGFIISCRQWKCNHISQSLKDQNNHIQFSFLMDIGRFDVPAGSLNCLGST</sequence>
<evidence type="ECO:0000256" key="1">
    <source>
        <dbReference type="ARBA" id="ARBA00001974"/>
    </source>
</evidence>
<keyword evidence="3" id="KW-0274">FAD</keyword>
<evidence type="ECO:0000313" key="6">
    <source>
        <dbReference type="Proteomes" id="UP000737018"/>
    </source>
</evidence>
<gene>
    <name evidence="5" type="ORF">CMV_005769</name>
</gene>
<dbReference type="GO" id="GO:0016491">
    <property type="term" value="F:oxidoreductase activity"/>
    <property type="evidence" value="ECO:0007669"/>
    <property type="project" value="UniProtKB-KW"/>
</dbReference>
<dbReference type="Proteomes" id="UP000737018">
    <property type="component" value="Unassembled WGS sequence"/>
</dbReference>
<evidence type="ECO:0000256" key="3">
    <source>
        <dbReference type="ARBA" id="ARBA00022827"/>
    </source>
</evidence>
<dbReference type="PANTHER" id="PTHR47470:SF1">
    <property type="entry name" value="FAD-DEPENDENT OXIDOREDUCTASE 2 FAD BINDING DOMAIN-CONTAINING PROTEIN"/>
    <property type="match status" value="1"/>
</dbReference>
<keyword evidence="2" id="KW-0285">Flavoprotein</keyword>
<evidence type="ECO:0000256" key="2">
    <source>
        <dbReference type="ARBA" id="ARBA00022630"/>
    </source>
</evidence>
<keyword evidence="6" id="KW-1185">Reference proteome</keyword>
<keyword evidence="4" id="KW-0560">Oxidoreductase</keyword>
<protein>
    <submittedName>
        <fullName evidence="5">Uncharacterized protein</fullName>
    </submittedName>
</protein>
<proteinExistence type="predicted"/>
<organism evidence="5 6">
    <name type="scientific">Castanea mollissima</name>
    <name type="common">Chinese chestnut</name>
    <dbReference type="NCBI Taxonomy" id="60419"/>
    <lineage>
        <taxon>Eukaryota</taxon>
        <taxon>Viridiplantae</taxon>
        <taxon>Streptophyta</taxon>
        <taxon>Embryophyta</taxon>
        <taxon>Tracheophyta</taxon>
        <taxon>Spermatophyta</taxon>
        <taxon>Magnoliopsida</taxon>
        <taxon>eudicotyledons</taxon>
        <taxon>Gunneridae</taxon>
        <taxon>Pentapetalae</taxon>
        <taxon>rosids</taxon>
        <taxon>fabids</taxon>
        <taxon>Fagales</taxon>
        <taxon>Fagaceae</taxon>
        <taxon>Castanea</taxon>
    </lineage>
</organism>
<comment type="caution">
    <text evidence="5">The sequence shown here is derived from an EMBL/GenBank/DDBJ whole genome shotgun (WGS) entry which is preliminary data.</text>
</comment>
<evidence type="ECO:0000313" key="5">
    <source>
        <dbReference type="EMBL" id="KAF3970546.1"/>
    </source>
</evidence>
<comment type="cofactor">
    <cofactor evidence="1">
        <name>FAD</name>
        <dbReference type="ChEBI" id="CHEBI:57692"/>
    </cofactor>
</comment>
<accession>A0A8J4RXD7</accession>
<name>A0A8J4RXD7_9ROSI</name>
<dbReference type="PANTHER" id="PTHR47470">
    <property type="entry name" value="CHOLESTEROL OXIDASE"/>
    <property type="match status" value="1"/>
</dbReference>
<reference evidence="5" key="1">
    <citation type="submission" date="2020-03" db="EMBL/GenBank/DDBJ databases">
        <title>Castanea mollissima Vanexum genome sequencing.</title>
        <authorList>
            <person name="Staton M."/>
        </authorList>
    </citation>
    <scope>NUCLEOTIDE SEQUENCE</scope>
    <source>
        <tissue evidence="5">Leaf</tissue>
    </source>
</reference>
<dbReference type="EMBL" id="JRKL02000522">
    <property type="protein sequence ID" value="KAF3970546.1"/>
    <property type="molecule type" value="Genomic_DNA"/>
</dbReference>
<dbReference type="AlphaFoldDB" id="A0A8J4RXD7"/>
<dbReference type="OrthoDB" id="9974421at2759"/>
<evidence type="ECO:0000256" key="4">
    <source>
        <dbReference type="ARBA" id="ARBA00023002"/>
    </source>
</evidence>
<dbReference type="InterPro" id="IPR052542">
    <property type="entry name" value="Cholesterol_Oxidase"/>
</dbReference>